<sequence>MVKKFCAYGLELKYSDGFTHSWCTLLPSLKLAYKTSIHASTNQTPAVLEKGGNPRLTQDSLRKDFVEILSTAASLKGMLDKARKKSVRCMEDSFSYSKDKWDKSHATPDLKLGSLVLVSTTNPNNIK</sequence>
<gene>
    <name evidence="1" type="ORF">O181_004040</name>
</gene>
<dbReference type="OrthoDB" id="3158924at2759"/>
<dbReference type="Proteomes" id="UP000765509">
    <property type="component" value="Unassembled WGS sequence"/>
</dbReference>
<organism evidence="1 2">
    <name type="scientific">Austropuccinia psidii MF-1</name>
    <dbReference type="NCBI Taxonomy" id="1389203"/>
    <lineage>
        <taxon>Eukaryota</taxon>
        <taxon>Fungi</taxon>
        <taxon>Dikarya</taxon>
        <taxon>Basidiomycota</taxon>
        <taxon>Pucciniomycotina</taxon>
        <taxon>Pucciniomycetes</taxon>
        <taxon>Pucciniales</taxon>
        <taxon>Sphaerophragmiaceae</taxon>
        <taxon>Austropuccinia</taxon>
    </lineage>
</organism>
<evidence type="ECO:0000313" key="2">
    <source>
        <dbReference type="Proteomes" id="UP000765509"/>
    </source>
</evidence>
<protein>
    <submittedName>
        <fullName evidence="1">Uncharacterized protein</fullName>
    </submittedName>
</protein>
<accession>A0A9Q3BG71</accession>
<evidence type="ECO:0000313" key="1">
    <source>
        <dbReference type="EMBL" id="MBW0464325.1"/>
    </source>
</evidence>
<dbReference type="EMBL" id="AVOT02000755">
    <property type="protein sequence ID" value="MBW0464325.1"/>
    <property type="molecule type" value="Genomic_DNA"/>
</dbReference>
<reference evidence="1" key="1">
    <citation type="submission" date="2021-03" db="EMBL/GenBank/DDBJ databases">
        <title>Draft genome sequence of rust myrtle Austropuccinia psidii MF-1, a brazilian biotype.</title>
        <authorList>
            <person name="Quecine M.C."/>
            <person name="Pachon D.M.R."/>
            <person name="Bonatelli M.L."/>
            <person name="Correr F.H."/>
            <person name="Franceschini L.M."/>
            <person name="Leite T.F."/>
            <person name="Margarido G.R.A."/>
            <person name="Almeida C.A."/>
            <person name="Ferrarezi J.A."/>
            <person name="Labate C.A."/>
        </authorList>
    </citation>
    <scope>NUCLEOTIDE SEQUENCE</scope>
    <source>
        <strain evidence="1">MF-1</strain>
    </source>
</reference>
<comment type="caution">
    <text evidence="1">The sequence shown here is derived from an EMBL/GenBank/DDBJ whole genome shotgun (WGS) entry which is preliminary data.</text>
</comment>
<proteinExistence type="predicted"/>
<keyword evidence="2" id="KW-1185">Reference proteome</keyword>
<dbReference type="AlphaFoldDB" id="A0A9Q3BG71"/>
<name>A0A9Q3BG71_9BASI</name>